<reference evidence="2" key="2">
    <citation type="submission" date="2018-10" db="UniProtKB">
        <authorList>
            <consortium name="EnsemblPlants"/>
        </authorList>
    </citation>
    <scope>IDENTIFICATION</scope>
</reference>
<evidence type="ECO:0000256" key="1">
    <source>
        <dbReference type="SAM" id="MobiDB-lite"/>
    </source>
</evidence>
<dbReference type="Gramene" id="TraesARI1B03G00326420.1">
    <property type="protein sequence ID" value="TraesARI1B03G00326420.1.CDS1"/>
    <property type="gene ID" value="TraesARI1B03G00326420"/>
</dbReference>
<dbReference type="Gramene" id="TraesJAG1B03G00322790.1">
    <property type="protein sequence ID" value="TraesJAG1B03G00322790.1.CDS1"/>
    <property type="gene ID" value="TraesJAG1B03G00322790"/>
</dbReference>
<organism evidence="2">
    <name type="scientific">Triticum aestivum</name>
    <name type="common">Wheat</name>
    <dbReference type="NCBI Taxonomy" id="4565"/>
    <lineage>
        <taxon>Eukaryota</taxon>
        <taxon>Viridiplantae</taxon>
        <taxon>Streptophyta</taxon>
        <taxon>Embryophyta</taxon>
        <taxon>Tracheophyta</taxon>
        <taxon>Spermatophyta</taxon>
        <taxon>Magnoliopsida</taxon>
        <taxon>Liliopsida</taxon>
        <taxon>Poales</taxon>
        <taxon>Poaceae</taxon>
        <taxon>BOP clade</taxon>
        <taxon>Pooideae</taxon>
        <taxon>Triticodae</taxon>
        <taxon>Triticeae</taxon>
        <taxon>Triticinae</taxon>
        <taxon>Triticum</taxon>
    </lineage>
</organism>
<dbReference type="Gramene" id="TraesNOR1B03G00327400.1">
    <property type="protein sequence ID" value="TraesNOR1B03G00327400.1.CDS1"/>
    <property type="gene ID" value="TraesNOR1B03G00327400"/>
</dbReference>
<protein>
    <submittedName>
        <fullName evidence="2">Uncharacterized protein</fullName>
    </submittedName>
</protein>
<proteinExistence type="predicted"/>
<name>A0A3B5Z0S1_WHEAT</name>
<feature type="region of interest" description="Disordered" evidence="1">
    <location>
        <begin position="1"/>
        <end position="28"/>
    </location>
</feature>
<dbReference type="AlphaFoldDB" id="A0A3B5Z0S1"/>
<keyword evidence="3" id="KW-1185">Reference proteome</keyword>
<dbReference type="Gramene" id="TraesJUL1B03G00323120.1">
    <property type="protein sequence ID" value="TraesJUL1B03G00323120.1.CDS1"/>
    <property type="gene ID" value="TraesJUL1B03G00323120"/>
</dbReference>
<dbReference type="Gramene" id="TraesSYM1B03G00329890.1">
    <property type="protein sequence ID" value="TraesSYM1B03G00329890.1.CDS1"/>
    <property type="gene ID" value="TraesSYM1B03G00329890"/>
</dbReference>
<dbReference type="Gramene" id="TraesLAC1B03G00326170.1">
    <property type="protein sequence ID" value="TraesLAC1B03G00326170.1.CDS1"/>
    <property type="gene ID" value="TraesLAC1B03G00326170"/>
</dbReference>
<accession>A0A3B5Z0S1</accession>
<dbReference type="Gramene" id="TraesCS1B02G280300.1">
    <property type="protein sequence ID" value="TraesCS1B02G280300.1.cds1"/>
    <property type="gene ID" value="TraesCS1B02G280300"/>
</dbReference>
<dbReference type="Gramene" id="TraesCS1B03G0777500.1">
    <property type="protein sequence ID" value="TraesCS1B03G0777500.1.CDS1"/>
    <property type="gene ID" value="TraesCS1B03G0777500"/>
</dbReference>
<reference evidence="2" key="1">
    <citation type="submission" date="2018-08" db="EMBL/GenBank/DDBJ databases">
        <authorList>
            <person name="Rossello M."/>
        </authorList>
    </citation>
    <scope>NUCLEOTIDE SEQUENCE [LARGE SCALE GENOMIC DNA]</scope>
    <source>
        <strain evidence="2">cv. Chinese Spring</strain>
    </source>
</reference>
<dbReference type="Gramene" id="TraesSTA1B03G00321860.1">
    <property type="protein sequence ID" value="TraesSTA1B03G00321860.1.CDS1"/>
    <property type="gene ID" value="TraesSTA1B03G00321860"/>
</dbReference>
<evidence type="ECO:0000313" key="3">
    <source>
        <dbReference type="Proteomes" id="UP000019116"/>
    </source>
</evidence>
<dbReference type="Proteomes" id="UP000019116">
    <property type="component" value="Chromosome 1B"/>
</dbReference>
<dbReference type="Gramene" id="TraesMAC1B03G00324860.1">
    <property type="protein sequence ID" value="TraesMAC1B03G00324860.1.CDS1"/>
    <property type="gene ID" value="TraesMAC1B03G00324860"/>
</dbReference>
<dbReference type="EnsemblPlants" id="TraesCS1B02G280300.1">
    <property type="protein sequence ID" value="TraesCS1B02G280300.1.cds1"/>
    <property type="gene ID" value="TraesCS1B02G280300"/>
</dbReference>
<dbReference type="Gramene" id="TraesPARA_EIv1.0_0178060.1">
    <property type="protein sequence ID" value="TraesPARA_EIv1.0_0178060.1.CDS1"/>
    <property type="gene ID" value="TraesPARA_EIv1.0_0178060"/>
</dbReference>
<dbReference type="Gramene" id="TraesLDM1B03G00323340.1">
    <property type="protein sequence ID" value="TraesLDM1B03G00323340.1.CDS1"/>
    <property type="gene ID" value="TraesLDM1B03G00323340"/>
</dbReference>
<sequence length="171" mass="17394">MSFMRIGGCKGTQLPPLGPPRGESLAGTSEQAPLLAVGDVVAVRAGAEQEDGEGAGHHDAGDAEAEAPADVVLDVAEEHERDGGAGAYAEVPPVEEGAPGDGLPRVARVELVGAEGLYARLVPALREGHQVEGGVERGHLQTGRRRAGRAAVGVAAFVIAGGEQCRESQHS</sequence>
<feature type="region of interest" description="Disordered" evidence="1">
    <location>
        <begin position="48"/>
        <end position="102"/>
    </location>
</feature>
<evidence type="ECO:0000313" key="2">
    <source>
        <dbReference type="EnsemblPlants" id="TraesCS1B02G280300.1.cds1"/>
    </source>
</evidence>